<sequence>MALPNSFSLSASKSLVNVSSCQPHFPLFPDHQYGRRHRISAVHVAAEQEKWSLGSWKNKKVLQLPEYPNEIKSWICA</sequence>
<gene>
    <name evidence="1" type="ORF">RDI58_026121</name>
</gene>
<reference evidence="1 2" key="1">
    <citation type="submission" date="2024-02" db="EMBL/GenBank/DDBJ databases">
        <title>de novo genome assembly of Solanum bulbocastanum strain 11H21.</title>
        <authorList>
            <person name="Hosaka A.J."/>
        </authorList>
    </citation>
    <scope>NUCLEOTIDE SEQUENCE [LARGE SCALE GENOMIC DNA]</scope>
    <source>
        <tissue evidence="1">Young leaves</tissue>
    </source>
</reference>
<dbReference type="Proteomes" id="UP001371456">
    <property type="component" value="Unassembled WGS sequence"/>
</dbReference>
<name>A0AAN8Y0K3_SOLBU</name>
<accession>A0AAN8Y0K3</accession>
<evidence type="ECO:0000313" key="2">
    <source>
        <dbReference type="Proteomes" id="UP001371456"/>
    </source>
</evidence>
<dbReference type="AlphaFoldDB" id="A0AAN8Y0K3"/>
<comment type="caution">
    <text evidence="1">The sequence shown here is derived from an EMBL/GenBank/DDBJ whole genome shotgun (WGS) entry which is preliminary data.</text>
</comment>
<dbReference type="EMBL" id="JBANQN010000011">
    <property type="protein sequence ID" value="KAK6775120.1"/>
    <property type="molecule type" value="Genomic_DNA"/>
</dbReference>
<proteinExistence type="predicted"/>
<keyword evidence="2" id="KW-1185">Reference proteome</keyword>
<protein>
    <submittedName>
        <fullName evidence="1">Uncharacterized protein</fullName>
    </submittedName>
</protein>
<organism evidence="1 2">
    <name type="scientific">Solanum bulbocastanum</name>
    <name type="common">Wild potato</name>
    <dbReference type="NCBI Taxonomy" id="147425"/>
    <lineage>
        <taxon>Eukaryota</taxon>
        <taxon>Viridiplantae</taxon>
        <taxon>Streptophyta</taxon>
        <taxon>Embryophyta</taxon>
        <taxon>Tracheophyta</taxon>
        <taxon>Spermatophyta</taxon>
        <taxon>Magnoliopsida</taxon>
        <taxon>eudicotyledons</taxon>
        <taxon>Gunneridae</taxon>
        <taxon>Pentapetalae</taxon>
        <taxon>asterids</taxon>
        <taxon>lamiids</taxon>
        <taxon>Solanales</taxon>
        <taxon>Solanaceae</taxon>
        <taxon>Solanoideae</taxon>
        <taxon>Solaneae</taxon>
        <taxon>Solanum</taxon>
    </lineage>
</organism>
<evidence type="ECO:0000313" key="1">
    <source>
        <dbReference type="EMBL" id="KAK6775120.1"/>
    </source>
</evidence>